<dbReference type="InterPro" id="IPR015366">
    <property type="entry name" value="S53_propep"/>
</dbReference>
<dbReference type="SUPFAM" id="SSF54897">
    <property type="entry name" value="Protease propeptides/inhibitors"/>
    <property type="match status" value="1"/>
</dbReference>
<proteinExistence type="predicted"/>
<dbReference type="KEGG" id="nch:A0U93_08845"/>
<dbReference type="PROSITE" id="PS51695">
    <property type="entry name" value="SEDOLISIN"/>
    <property type="match status" value="1"/>
</dbReference>
<dbReference type="OrthoDB" id="9002785at2"/>
<feature type="binding site" evidence="7">
    <location>
        <position position="466"/>
    </location>
    <ligand>
        <name>Ca(2+)</name>
        <dbReference type="ChEBI" id="CHEBI:29108"/>
    </ligand>
</feature>
<protein>
    <submittedName>
        <fullName evidence="8">Uncharacterized protein</fullName>
    </submittedName>
</protein>
<feature type="active site" description="Charge relay system" evidence="7">
    <location>
        <position position="248"/>
    </location>
</feature>
<keyword evidence="3 7" id="KW-0378">Hydrolase</keyword>
<comment type="cofactor">
    <cofactor evidence="7">
        <name>Ca(2+)</name>
        <dbReference type="ChEBI" id="CHEBI:29108"/>
    </cofactor>
    <text evidence="7">Binds 1 Ca(2+) ion per subunit.</text>
</comment>
<dbReference type="CDD" id="cd04056">
    <property type="entry name" value="Peptidases_S53"/>
    <property type="match status" value="1"/>
</dbReference>
<evidence type="ECO:0000256" key="7">
    <source>
        <dbReference type="PROSITE-ProRule" id="PRU01032"/>
    </source>
</evidence>
<evidence type="ECO:0000256" key="3">
    <source>
        <dbReference type="ARBA" id="ARBA00022801"/>
    </source>
</evidence>
<dbReference type="GO" id="GO:0008240">
    <property type="term" value="F:tripeptidyl-peptidase activity"/>
    <property type="evidence" value="ECO:0007669"/>
    <property type="project" value="TreeGrafter"/>
</dbReference>
<dbReference type="InterPro" id="IPR036852">
    <property type="entry name" value="Peptidase_S8/S53_dom_sf"/>
</dbReference>
<dbReference type="GO" id="GO:0004252">
    <property type="term" value="F:serine-type endopeptidase activity"/>
    <property type="evidence" value="ECO:0007669"/>
    <property type="project" value="UniProtKB-UniRule"/>
</dbReference>
<organism evidence="8 9">
    <name type="scientific">Neoasaia chiangmaiensis</name>
    <dbReference type="NCBI Taxonomy" id="320497"/>
    <lineage>
        <taxon>Bacteria</taxon>
        <taxon>Pseudomonadati</taxon>
        <taxon>Pseudomonadota</taxon>
        <taxon>Alphaproteobacteria</taxon>
        <taxon>Acetobacterales</taxon>
        <taxon>Acetobacteraceae</taxon>
        <taxon>Neoasaia</taxon>
    </lineage>
</organism>
<feature type="binding site" evidence="7">
    <location>
        <position position="479"/>
    </location>
    <ligand>
        <name>Ca(2+)</name>
        <dbReference type="ChEBI" id="CHEBI:29108"/>
    </ligand>
</feature>
<sequence>MTNAAEPTRWEKLPFSDAPPVARTHARAVSLGAVEPTQDMRVLVVFRPQTPFSLPCQALSRAAYRQKHSTSDAVISRLRTHAETCGLTVERADPAAHLLILRGTCQHAVAAFRPAGLGLYRAGDREFIGREGGLSVPEGMAGDIVAVMGFDHRPVARPHYRRAASPNAASTSYTPPQVAARYGFTSEPGTGQTIGLIELGGGYDATQMADYFHQLGVDRTGRLASVSVGGAGNAPGDPNGADGEVQLDIEVAGSVAPGADLAVYFASNQGSGFYEAVSTAIHDQTNAPDVISISWGGPESGWSAQDMNAMDQAFQSAATLGISVCAASGDSGADDGTSSKVVDFPASSPHVLGCGGTSLPKSGPEVVWNDGAHGGASGGGYSGHFAKPSWQTANRNSMRGVPDVAGNADPETGYQVVIDGQSSVIGGTSAVAPLWAALIAKANQQGTKAGLPGAVLYRRAVDFNDITKGNNNGYSATTGWDPVTGLGSPKGAAIVRLLGGNHAET</sequence>
<evidence type="ECO:0000313" key="8">
    <source>
        <dbReference type="EMBL" id="AQS88032.1"/>
    </source>
</evidence>
<feature type="active site" description="Charge relay system" evidence="7">
    <location>
        <position position="244"/>
    </location>
</feature>
<evidence type="ECO:0000256" key="1">
    <source>
        <dbReference type="ARBA" id="ARBA00022670"/>
    </source>
</evidence>
<evidence type="ECO:0000256" key="5">
    <source>
        <dbReference type="ARBA" id="ARBA00022837"/>
    </source>
</evidence>
<dbReference type="InterPro" id="IPR050819">
    <property type="entry name" value="Tripeptidyl-peptidase_I"/>
</dbReference>
<dbReference type="InterPro" id="IPR000209">
    <property type="entry name" value="Peptidase_S8/S53_dom"/>
</dbReference>
<dbReference type="Gene3D" id="3.40.50.200">
    <property type="entry name" value="Peptidase S8/S53 domain"/>
    <property type="match status" value="1"/>
</dbReference>
<keyword evidence="6" id="KW-0865">Zymogen</keyword>
<evidence type="ECO:0000256" key="2">
    <source>
        <dbReference type="ARBA" id="ARBA00022723"/>
    </source>
</evidence>
<dbReference type="Pfam" id="PF09286">
    <property type="entry name" value="Pro-kuma_activ"/>
    <property type="match status" value="1"/>
</dbReference>
<dbReference type="PANTHER" id="PTHR14218:SF15">
    <property type="entry name" value="TRIPEPTIDYL-PEPTIDASE 1"/>
    <property type="match status" value="1"/>
</dbReference>
<evidence type="ECO:0000256" key="6">
    <source>
        <dbReference type="ARBA" id="ARBA00023145"/>
    </source>
</evidence>
<dbReference type="PANTHER" id="PTHR14218">
    <property type="entry name" value="PROTEASE S8 TRIPEPTIDYL PEPTIDASE I CLN2"/>
    <property type="match status" value="1"/>
</dbReference>
<dbReference type="InterPro" id="IPR030400">
    <property type="entry name" value="Sedolisin_dom"/>
</dbReference>
<dbReference type="EMBL" id="CP014691">
    <property type="protein sequence ID" value="AQS88032.1"/>
    <property type="molecule type" value="Genomic_DNA"/>
</dbReference>
<name>A0A1U9KQM8_9PROT</name>
<keyword evidence="5 7" id="KW-0106">Calcium</keyword>
<feature type="binding site" evidence="7">
    <location>
        <position position="465"/>
    </location>
    <ligand>
        <name>Ca(2+)</name>
        <dbReference type="ChEBI" id="CHEBI:29108"/>
    </ligand>
</feature>
<dbReference type="STRING" id="320497.A0U93_08845"/>
<keyword evidence="9" id="KW-1185">Reference proteome</keyword>
<reference evidence="8 9" key="1">
    <citation type="submission" date="2016-03" db="EMBL/GenBank/DDBJ databases">
        <title>Acetic acid bacteria sequencing.</title>
        <authorList>
            <person name="Brandt J."/>
            <person name="Jakob F."/>
            <person name="Vogel R.F."/>
        </authorList>
    </citation>
    <scope>NUCLEOTIDE SEQUENCE [LARGE SCALE GENOMIC DNA]</scope>
    <source>
        <strain evidence="8 9">NBRC 101099</strain>
    </source>
</reference>
<gene>
    <name evidence="8" type="ORF">A0U93_08845</name>
</gene>
<dbReference type="Pfam" id="PF00082">
    <property type="entry name" value="Peptidase_S8"/>
    <property type="match status" value="1"/>
</dbReference>
<keyword evidence="1 7" id="KW-0645">Protease</keyword>
<feature type="active site" description="Charge relay system" evidence="7">
    <location>
        <position position="429"/>
    </location>
</feature>
<dbReference type="SUPFAM" id="SSF52743">
    <property type="entry name" value="Subtilisin-like"/>
    <property type="match status" value="1"/>
</dbReference>
<accession>A0A1U9KQM8</accession>
<dbReference type="RefSeq" id="WP_147151047.1">
    <property type="nucleotide sequence ID" value="NZ_BJXS01000007.1"/>
</dbReference>
<dbReference type="AlphaFoldDB" id="A0A1U9KQM8"/>
<dbReference type="SMART" id="SM00944">
    <property type="entry name" value="Pro-kuma_activ"/>
    <property type="match status" value="1"/>
</dbReference>
<dbReference type="Proteomes" id="UP000188604">
    <property type="component" value="Chromosome"/>
</dbReference>
<evidence type="ECO:0000313" key="9">
    <source>
        <dbReference type="Proteomes" id="UP000188604"/>
    </source>
</evidence>
<feature type="binding site" evidence="7">
    <location>
        <position position="481"/>
    </location>
    <ligand>
        <name>Ca(2+)</name>
        <dbReference type="ChEBI" id="CHEBI:29108"/>
    </ligand>
</feature>
<keyword evidence="2 7" id="KW-0479">Metal-binding</keyword>
<evidence type="ECO:0000256" key="4">
    <source>
        <dbReference type="ARBA" id="ARBA00022825"/>
    </source>
</evidence>
<dbReference type="GO" id="GO:0046872">
    <property type="term" value="F:metal ion binding"/>
    <property type="evidence" value="ECO:0007669"/>
    <property type="project" value="UniProtKB-UniRule"/>
</dbReference>
<dbReference type="GO" id="GO:0006508">
    <property type="term" value="P:proteolysis"/>
    <property type="evidence" value="ECO:0007669"/>
    <property type="project" value="UniProtKB-KW"/>
</dbReference>
<keyword evidence="4 7" id="KW-0720">Serine protease</keyword>